<dbReference type="PANTHER" id="PTHR33755:SF6">
    <property type="entry name" value="PLASMID STABILIZATION SYSTEM PROTEIN"/>
    <property type="match status" value="1"/>
</dbReference>
<dbReference type="Gene3D" id="3.30.2310.20">
    <property type="entry name" value="RelE-like"/>
    <property type="match status" value="1"/>
</dbReference>
<dbReference type="Pfam" id="PF05016">
    <property type="entry name" value="ParE_toxin"/>
    <property type="match status" value="1"/>
</dbReference>
<dbReference type="AlphaFoldDB" id="A0A916RHD4"/>
<protein>
    <submittedName>
        <fullName evidence="3">Plasmid stabilization protein</fullName>
    </submittedName>
</protein>
<dbReference type="InterPro" id="IPR035093">
    <property type="entry name" value="RelE/ParE_toxin_dom_sf"/>
</dbReference>
<keyword evidence="4" id="KW-1185">Reference proteome</keyword>
<dbReference type="Proteomes" id="UP000648801">
    <property type="component" value="Unassembled WGS sequence"/>
</dbReference>
<comment type="caution">
    <text evidence="3">The sequence shown here is derived from an EMBL/GenBank/DDBJ whole genome shotgun (WGS) entry which is preliminary data.</text>
</comment>
<organism evidence="3 4">
    <name type="scientific">Edaphobacter acidisoli</name>
    <dbReference type="NCBI Taxonomy" id="2040573"/>
    <lineage>
        <taxon>Bacteria</taxon>
        <taxon>Pseudomonadati</taxon>
        <taxon>Acidobacteriota</taxon>
        <taxon>Terriglobia</taxon>
        <taxon>Terriglobales</taxon>
        <taxon>Acidobacteriaceae</taxon>
        <taxon>Edaphobacter</taxon>
    </lineage>
</organism>
<dbReference type="EMBL" id="BMJB01000001">
    <property type="protein sequence ID" value="GGA56189.1"/>
    <property type="molecule type" value="Genomic_DNA"/>
</dbReference>
<dbReference type="RefSeq" id="WP_188757697.1">
    <property type="nucleotide sequence ID" value="NZ_BMJB01000001.1"/>
</dbReference>
<keyword evidence="2" id="KW-1277">Toxin-antitoxin system</keyword>
<gene>
    <name evidence="3" type="ORF">GCM10011507_04360</name>
</gene>
<dbReference type="PANTHER" id="PTHR33755">
    <property type="entry name" value="TOXIN PARE1-RELATED"/>
    <property type="match status" value="1"/>
</dbReference>
<sequence>MAHRVSVRAEIDLDDIWYFIAKESSSIEIADHLVDSLTSRFILLAQHPYLGRSRDHEFGTGTRSFPVGEYVIIYAVEEQDVLILRVVHGRRDLEALFGPEHI</sequence>
<evidence type="ECO:0000313" key="3">
    <source>
        <dbReference type="EMBL" id="GGA56189.1"/>
    </source>
</evidence>
<evidence type="ECO:0000313" key="4">
    <source>
        <dbReference type="Proteomes" id="UP000648801"/>
    </source>
</evidence>
<comment type="similarity">
    <text evidence="1">Belongs to the RelE toxin family.</text>
</comment>
<evidence type="ECO:0000256" key="1">
    <source>
        <dbReference type="ARBA" id="ARBA00006226"/>
    </source>
</evidence>
<dbReference type="InterPro" id="IPR007712">
    <property type="entry name" value="RelE/ParE_toxin"/>
</dbReference>
<reference evidence="3" key="2">
    <citation type="submission" date="2020-09" db="EMBL/GenBank/DDBJ databases">
        <authorList>
            <person name="Sun Q."/>
            <person name="Zhou Y."/>
        </authorList>
    </citation>
    <scope>NUCLEOTIDE SEQUENCE</scope>
    <source>
        <strain evidence="3">CGMCC 1.15447</strain>
    </source>
</reference>
<dbReference type="InterPro" id="IPR051803">
    <property type="entry name" value="TA_system_RelE-like_toxin"/>
</dbReference>
<evidence type="ECO:0000256" key="2">
    <source>
        <dbReference type="ARBA" id="ARBA00022649"/>
    </source>
</evidence>
<proteinExistence type="inferred from homology"/>
<reference evidence="3" key="1">
    <citation type="journal article" date="2014" name="Int. J. Syst. Evol. Microbiol.">
        <title>Complete genome sequence of Corynebacterium casei LMG S-19264T (=DSM 44701T), isolated from a smear-ripened cheese.</title>
        <authorList>
            <consortium name="US DOE Joint Genome Institute (JGI-PGF)"/>
            <person name="Walter F."/>
            <person name="Albersmeier A."/>
            <person name="Kalinowski J."/>
            <person name="Ruckert C."/>
        </authorList>
    </citation>
    <scope>NUCLEOTIDE SEQUENCE</scope>
    <source>
        <strain evidence="3">CGMCC 1.15447</strain>
    </source>
</reference>
<accession>A0A916RHD4</accession>
<name>A0A916RHD4_9BACT</name>